<feature type="transmembrane region" description="Helical" evidence="7">
    <location>
        <begin position="276"/>
        <end position="298"/>
    </location>
</feature>
<feature type="transmembrane region" description="Helical" evidence="7">
    <location>
        <begin position="152"/>
        <end position="174"/>
    </location>
</feature>
<dbReference type="EMBL" id="JBHTCO010000005">
    <property type="protein sequence ID" value="MFC7392703.1"/>
    <property type="molecule type" value="Genomic_DNA"/>
</dbReference>
<gene>
    <name evidence="9" type="ORF">ACFQRG_06855</name>
</gene>
<keyword evidence="5 7" id="KW-1133">Transmembrane helix</keyword>
<feature type="transmembrane region" description="Helical" evidence="7">
    <location>
        <begin position="51"/>
        <end position="75"/>
    </location>
</feature>
<dbReference type="InterPro" id="IPR011701">
    <property type="entry name" value="MFS"/>
</dbReference>
<feature type="transmembrane region" description="Helical" evidence="7">
    <location>
        <begin position="305"/>
        <end position="324"/>
    </location>
</feature>
<evidence type="ECO:0000313" key="10">
    <source>
        <dbReference type="Proteomes" id="UP001596505"/>
    </source>
</evidence>
<accession>A0ABW2PTG5</accession>
<dbReference type="InterPro" id="IPR036259">
    <property type="entry name" value="MFS_trans_sf"/>
</dbReference>
<feature type="transmembrane region" description="Helical" evidence="7">
    <location>
        <begin position="401"/>
        <end position="421"/>
    </location>
</feature>
<dbReference type="Gene3D" id="1.20.1250.20">
    <property type="entry name" value="MFS general substrate transporter like domains"/>
    <property type="match status" value="2"/>
</dbReference>
<feature type="transmembrane region" description="Helical" evidence="7">
    <location>
        <begin position="240"/>
        <end position="264"/>
    </location>
</feature>
<dbReference type="Pfam" id="PF07690">
    <property type="entry name" value="MFS_1"/>
    <property type="match status" value="1"/>
</dbReference>
<proteinExistence type="predicted"/>
<dbReference type="InterPro" id="IPR020846">
    <property type="entry name" value="MFS_dom"/>
</dbReference>
<keyword evidence="6 7" id="KW-0472">Membrane</keyword>
<feature type="domain" description="Major facilitator superfamily (MFS) profile" evidence="8">
    <location>
        <begin position="14"/>
        <end position="427"/>
    </location>
</feature>
<feature type="transmembrane region" description="Helical" evidence="7">
    <location>
        <begin position="87"/>
        <end position="105"/>
    </location>
</feature>
<dbReference type="PANTHER" id="PTHR43045">
    <property type="entry name" value="SHIKIMATE TRANSPORTER"/>
    <property type="match status" value="1"/>
</dbReference>
<protein>
    <submittedName>
        <fullName evidence="9">MFS transporter</fullName>
    </submittedName>
</protein>
<evidence type="ECO:0000256" key="6">
    <source>
        <dbReference type="ARBA" id="ARBA00023136"/>
    </source>
</evidence>
<dbReference type="PROSITE" id="PS50850">
    <property type="entry name" value="MFS"/>
    <property type="match status" value="1"/>
</dbReference>
<evidence type="ECO:0000256" key="4">
    <source>
        <dbReference type="ARBA" id="ARBA00022692"/>
    </source>
</evidence>
<keyword evidence="4 7" id="KW-0812">Transmembrane</keyword>
<organism evidence="9 10">
    <name type="scientific">Scopulibacillus cellulosilyticus</name>
    <dbReference type="NCBI Taxonomy" id="2665665"/>
    <lineage>
        <taxon>Bacteria</taxon>
        <taxon>Bacillati</taxon>
        <taxon>Bacillota</taxon>
        <taxon>Bacilli</taxon>
        <taxon>Bacillales</taxon>
        <taxon>Sporolactobacillaceae</taxon>
        <taxon>Scopulibacillus</taxon>
    </lineage>
</organism>
<name>A0ABW2PTG5_9BACL</name>
<feature type="transmembrane region" description="Helical" evidence="7">
    <location>
        <begin position="330"/>
        <end position="355"/>
    </location>
</feature>
<dbReference type="RefSeq" id="WP_380965121.1">
    <property type="nucleotide sequence ID" value="NZ_JBHTCO010000005.1"/>
</dbReference>
<dbReference type="PROSITE" id="PS00217">
    <property type="entry name" value="SUGAR_TRANSPORT_2"/>
    <property type="match status" value="1"/>
</dbReference>
<evidence type="ECO:0000256" key="5">
    <source>
        <dbReference type="ARBA" id="ARBA00022989"/>
    </source>
</evidence>
<dbReference type="InterPro" id="IPR005829">
    <property type="entry name" value="Sugar_transporter_CS"/>
</dbReference>
<feature type="transmembrane region" description="Helical" evidence="7">
    <location>
        <begin position="29"/>
        <end position="45"/>
    </location>
</feature>
<keyword evidence="10" id="KW-1185">Reference proteome</keyword>
<keyword evidence="2" id="KW-0813">Transport</keyword>
<dbReference type="PANTHER" id="PTHR43045:SF1">
    <property type="entry name" value="SHIKIMATE TRANSPORTER"/>
    <property type="match status" value="1"/>
</dbReference>
<evidence type="ECO:0000256" key="1">
    <source>
        <dbReference type="ARBA" id="ARBA00004651"/>
    </source>
</evidence>
<comment type="subcellular location">
    <subcellularLocation>
        <location evidence="1">Cell membrane</location>
        <topology evidence="1">Multi-pass membrane protein</topology>
    </subcellularLocation>
</comment>
<dbReference type="CDD" id="cd17369">
    <property type="entry name" value="MFS_ShiA_like"/>
    <property type="match status" value="1"/>
</dbReference>
<feature type="transmembrane region" description="Helical" evidence="7">
    <location>
        <begin position="111"/>
        <end position="131"/>
    </location>
</feature>
<evidence type="ECO:0000256" key="2">
    <source>
        <dbReference type="ARBA" id="ARBA00022448"/>
    </source>
</evidence>
<evidence type="ECO:0000259" key="8">
    <source>
        <dbReference type="PROSITE" id="PS50850"/>
    </source>
</evidence>
<feature type="transmembrane region" description="Helical" evidence="7">
    <location>
        <begin position="186"/>
        <end position="205"/>
    </location>
</feature>
<evidence type="ECO:0000313" key="9">
    <source>
        <dbReference type="EMBL" id="MFC7392703.1"/>
    </source>
</evidence>
<keyword evidence="3" id="KW-1003">Cell membrane</keyword>
<reference evidence="10" key="1">
    <citation type="journal article" date="2019" name="Int. J. Syst. Evol. Microbiol.">
        <title>The Global Catalogue of Microorganisms (GCM) 10K type strain sequencing project: providing services to taxonomists for standard genome sequencing and annotation.</title>
        <authorList>
            <consortium name="The Broad Institute Genomics Platform"/>
            <consortium name="The Broad Institute Genome Sequencing Center for Infectious Disease"/>
            <person name="Wu L."/>
            <person name="Ma J."/>
        </authorList>
    </citation>
    <scope>NUCLEOTIDE SEQUENCE [LARGE SCALE GENOMIC DNA]</scope>
    <source>
        <strain evidence="10">CGMCC 1.16305</strain>
    </source>
</reference>
<dbReference type="SUPFAM" id="SSF103473">
    <property type="entry name" value="MFS general substrate transporter"/>
    <property type="match status" value="1"/>
</dbReference>
<evidence type="ECO:0000256" key="3">
    <source>
        <dbReference type="ARBA" id="ARBA00022475"/>
    </source>
</evidence>
<evidence type="ECO:0000256" key="7">
    <source>
        <dbReference type="SAM" id="Phobius"/>
    </source>
</evidence>
<feature type="transmembrane region" description="Helical" evidence="7">
    <location>
        <begin position="376"/>
        <end position="395"/>
    </location>
</feature>
<comment type="caution">
    <text evidence="9">The sequence shown here is derived from an EMBL/GenBank/DDBJ whole genome shotgun (WGS) entry which is preliminary data.</text>
</comment>
<dbReference type="Proteomes" id="UP001596505">
    <property type="component" value="Unassembled WGS sequence"/>
</dbReference>
<sequence>MENLRQSKGYRTRVLIGSLVGGTLEYYDYELYGILASLVFGQLFFPSFNPVIGRLLAFASFGLTFFLRPVGGIVFSHLGDKIGRKNTLVMTITIMGISSLCIGLLPTYQTIGVWAPILLVFLRLVQGFALGGEWGGSMLLSIENSEKKKRGFYGSVPMMGAAIGLLLGLIIVSIMQALMAHQFLVWGWRIPFIISFVLTIFGLWVRNGLEETMEFQETKKKGHTVKIPIANVVRYQWKSVLMAIGIKIIEAAPYYIFATFAVSYASNYLHMKEGPVLNSVTVGTLFSVIAIPIFGILCNKVGPKVLFVIGSILTILFAYPYFYIMGTRTVLGVAVATIIGMVLWAMITSVLGTLLTDLFHTNVRYTGISVGYQIGTALAGGTAPMIATALIEAFHGSWVPVAWYIIIVAAISLLSILIIHLTQSKGTKQAYEPDETTTKTPLEH</sequence>